<sequence>MAKQGMEPVVLDGIIQRLLDHRNNRACKQVQLMEAEIRELCAAAREVFLQQPALLELEAPIKICGDIHGQYSDLLRLFEYGGFPPQSNYLFLGDYVDRGKQSLETICLLLAYKIKYPENFFLLRGNHECASVNRIYGFYDECKRRFNVRLWKTFTDCFNCLPVAALIDDKILCMHGGLSPDLTDLDQIRNLPRPTDIPDSGLLCDLLWSDPGKDAQGWGINDRGVSFTFGPDKVSEFLTEHDIDLVCRAHQLIYIDASCPGRGRWVRILCRKTGGHDFLCPKLLW</sequence>
<reference evidence="11" key="1">
    <citation type="journal article" date="2020" name="Plant Biotechnol. J.">
        <title>The pomegranate (Punica granatum L.) draft genome dissects genetic divergence between soft- and hard-seeded cultivars.</title>
        <authorList>
            <person name="Luo X."/>
            <person name="Li H."/>
            <person name="Wu Z."/>
            <person name="Yao W."/>
            <person name="Zhao P."/>
            <person name="Cao D."/>
            <person name="Yu H."/>
            <person name="Li K."/>
            <person name="Poudel K."/>
            <person name="Zhao D."/>
            <person name="Zhang F."/>
            <person name="Xia X."/>
            <person name="Chen L."/>
            <person name="Wang Q."/>
            <person name="Jing D."/>
            <person name="Cao S."/>
        </authorList>
    </citation>
    <scope>NUCLEOTIDE SEQUENCE [LARGE SCALE GENOMIC DNA]</scope>
    <source>
        <strain evidence="11">cv. Tunisia</strain>
    </source>
</reference>
<evidence type="ECO:0000256" key="8">
    <source>
        <dbReference type="ARBA" id="ARBA00048336"/>
    </source>
</evidence>
<organism evidence="11 12">
    <name type="scientific">Punica granatum</name>
    <name type="common">Pomegranate</name>
    <dbReference type="NCBI Taxonomy" id="22663"/>
    <lineage>
        <taxon>Eukaryota</taxon>
        <taxon>Viridiplantae</taxon>
        <taxon>Streptophyta</taxon>
        <taxon>Embryophyta</taxon>
        <taxon>Tracheophyta</taxon>
        <taxon>Spermatophyta</taxon>
        <taxon>Magnoliopsida</taxon>
        <taxon>eudicotyledons</taxon>
        <taxon>Gunneridae</taxon>
        <taxon>Pentapetalae</taxon>
        <taxon>rosids</taxon>
        <taxon>malvids</taxon>
        <taxon>Myrtales</taxon>
        <taxon>Lythraceae</taxon>
        <taxon>Punica</taxon>
    </lineage>
</organism>
<dbReference type="InterPro" id="IPR031675">
    <property type="entry name" value="STPPase_N"/>
</dbReference>
<dbReference type="InterPro" id="IPR006186">
    <property type="entry name" value="Ser/Thr-sp_prot-phosphatase"/>
</dbReference>
<reference evidence="12" key="2">
    <citation type="submission" date="2025-08" db="UniProtKB">
        <authorList>
            <consortium name="RefSeq"/>
        </authorList>
    </citation>
    <scope>IDENTIFICATION</scope>
    <source>
        <tissue evidence="12">Leaf</tissue>
    </source>
</reference>
<dbReference type="InterPro" id="IPR029052">
    <property type="entry name" value="Metallo-depent_PP-like"/>
</dbReference>
<dbReference type="SUPFAM" id="SSF56300">
    <property type="entry name" value="Metallo-dependent phosphatases"/>
    <property type="match status" value="1"/>
</dbReference>
<dbReference type="GeneID" id="116211127"/>
<comment type="catalytic activity">
    <reaction evidence="8 9">
        <text>O-phospho-L-threonyl-[protein] + H2O = L-threonyl-[protein] + phosphate</text>
        <dbReference type="Rhea" id="RHEA:47004"/>
        <dbReference type="Rhea" id="RHEA-COMP:11060"/>
        <dbReference type="Rhea" id="RHEA-COMP:11605"/>
        <dbReference type="ChEBI" id="CHEBI:15377"/>
        <dbReference type="ChEBI" id="CHEBI:30013"/>
        <dbReference type="ChEBI" id="CHEBI:43474"/>
        <dbReference type="ChEBI" id="CHEBI:61977"/>
        <dbReference type="EC" id="3.1.3.16"/>
    </reaction>
</comment>
<name>A0A6P8E3Y9_PUNGR</name>
<gene>
    <name evidence="12" type="primary">LOC116211127</name>
</gene>
<dbReference type="RefSeq" id="XP_031401219.1">
    <property type="nucleotide sequence ID" value="XM_031545359.1"/>
</dbReference>
<protein>
    <recommendedName>
        <fullName evidence="9">Serine/threonine-protein phosphatase</fullName>
        <ecNumber evidence="9">3.1.3.16</ecNumber>
    </recommendedName>
</protein>
<dbReference type="Pfam" id="PF00149">
    <property type="entry name" value="Metallophos"/>
    <property type="match status" value="1"/>
</dbReference>
<dbReference type="GO" id="GO:0005634">
    <property type="term" value="C:nucleus"/>
    <property type="evidence" value="ECO:0007669"/>
    <property type="project" value="TreeGrafter"/>
</dbReference>
<evidence type="ECO:0000256" key="6">
    <source>
        <dbReference type="ARBA" id="ARBA00023211"/>
    </source>
</evidence>
<dbReference type="Pfam" id="PF16891">
    <property type="entry name" value="STPPase_N"/>
    <property type="match status" value="1"/>
</dbReference>
<comment type="cofactor">
    <cofactor evidence="1">
        <name>Mn(2+)</name>
        <dbReference type="ChEBI" id="CHEBI:29035"/>
    </cofactor>
</comment>
<evidence type="ECO:0000313" key="11">
    <source>
        <dbReference type="Proteomes" id="UP000515151"/>
    </source>
</evidence>
<feature type="domain" description="Serine/threonine specific protein phosphatases" evidence="10">
    <location>
        <begin position="123"/>
        <end position="128"/>
    </location>
</feature>
<dbReference type="AlphaFoldDB" id="A0A6P8E3Y9"/>
<comment type="similarity">
    <text evidence="2">Belongs to the PPP phosphatase family. PP-1 subfamily.</text>
</comment>
<proteinExistence type="inferred from homology"/>
<dbReference type="GO" id="GO:0005737">
    <property type="term" value="C:cytoplasm"/>
    <property type="evidence" value="ECO:0007669"/>
    <property type="project" value="TreeGrafter"/>
</dbReference>
<evidence type="ECO:0000256" key="9">
    <source>
        <dbReference type="RuleBase" id="RU004273"/>
    </source>
</evidence>
<dbReference type="SMART" id="SM00156">
    <property type="entry name" value="PP2Ac"/>
    <property type="match status" value="1"/>
</dbReference>
<dbReference type="InterPro" id="IPR004843">
    <property type="entry name" value="Calcineurin-like_PHP"/>
</dbReference>
<dbReference type="GO" id="GO:0004722">
    <property type="term" value="F:protein serine/threonine phosphatase activity"/>
    <property type="evidence" value="ECO:0007669"/>
    <property type="project" value="UniProtKB-EC"/>
</dbReference>
<keyword evidence="11" id="KW-1185">Reference proteome</keyword>
<keyword evidence="5" id="KW-0904">Protein phosphatase</keyword>
<evidence type="ECO:0000256" key="1">
    <source>
        <dbReference type="ARBA" id="ARBA00001936"/>
    </source>
</evidence>
<evidence type="ECO:0000256" key="5">
    <source>
        <dbReference type="ARBA" id="ARBA00022912"/>
    </source>
</evidence>
<evidence type="ECO:0000313" key="12">
    <source>
        <dbReference type="RefSeq" id="XP_031401219.1"/>
    </source>
</evidence>
<keyword evidence="4 9" id="KW-0378">Hydrolase</keyword>
<evidence type="ECO:0000256" key="4">
    <source>
        <dbReference type="ARBA" id="ARBA00022801"/>
    </source>
</evidence>
<dbReference type="EC" id="3.1.3.16" evidence="9"/>
<dbReference type="Gene3D" id="3.60.21.10">
    <property type="match status" value="1"/>
</dbReference>
<keyword evidence="3" id="KW-0479">Metal-binding</keyword>
<evidence type="ECO:0000256" key="3">
    <source>
        <dbReference type="ARBA" id="ARBA00022723"/>
    </source>
</evidence>
<evidence type="ECO:0000259" key="10">
    <source>
        <dbReference type="PROSITE" id="PS00125"/>
    </source>
</evidence>
<keyword evidence="6" id="KW-0464">Manganese</keyword>
<evidence type="ECO:0000256" key="2">
    <source>
        <dbReference type="ARBA" id="ARBA00005333"/>
    </source>
</evidence>
<dbReference type="Proteomes" id="UP000515151">
    <property type="component" value="Chromosome 6"/>
</dbReference>
<accession>A0A6P8E3Y9</accession>
<evidence type="ECO:0000256" key="7">
    <source>
        <dbReference type="ARBA" id="ARBA00047761"/>
    </source>
</evidence>
<dbReference type="GO" id="GO:0046872">
    <property type="term" value="F:metal ion binding"/>
    <property type="evidence" value="ECO:0007669"/>
    <property type="project" value="UniProtKB-KW"/>
</dbReference>
<dbReference type="PANTHER" id="PTHR11668">
    <property type="entry name" value="SERINE/THREONINE PROTEIN PHOSPHATASE"/>
    <property type="match status" value="1"/>
</dbReference>
<dbReference type="PANTHER" id="PTHR11668:SF490">
    <property type="entry name" value="SERINE_THREONINE-PROTEIN PHOSPHATASE PP1 ISOZYME 4"/>
    <property type="match status" value="1"/>
</dbReference>
<dbReference type="FunFam" id="3.60.21.10:FF:000026">
    <property type="entry name" value="Serine/threonine-protein phosphatase"/>
    <property type="match status" value="1"/>
</dbReference>
<dbReference type="PRINTS" id="PR00114">
    <property type="entry name" value="STPHPHTASE"/>
</dbReference>
<dbReference type="PROSITE" id="PS00125">
    <property type="entry name" value="SER_THR_PHOSPHATASE"/>
    <property type="match status" value="1"/>
</dbReference>
<comment type="catalytic activity">
    <reaction evidence="7">
        <text>O-phospho-L-seryl-[protein] + H2O = L-seryl-[protein] + phosphate</text>
        <dbReference type="Rhea" id="RHEA:20629"/>
        <dbReference type="Rhea" id="RHEA-COMP:9863"/>
        <dbReference type="Rhea" id="RHEA-COMP:11604"/>
        <dbReference type="ChEBI" id="CHEBI:15377"/>
        <dbReference type="ChEBI" id="CHEBI:29999"/>
        <dbReference type="ChEBI" id="CHEBI:43474"/>
        <dbReference type="ChEBI" id="CHEBI:83421"/>
        <dbReference type="EC" id="3.1.3.16"/>
    </reaction>
</comment>
<dbReference type="InterPro" id="IPR050341">
    <property type="entry name" value="PP1_catalytic_subunit"/>
</dbReference>